<dbReference type="OrthoDB" id="9768696at2"/>
<keyword evidence="2" id="KW-0378">Hydrolase</keyword>
<dbReference type="InterPro" id="IPR052708">
    <property type="entry name" value="PxpC"/>
</dbReference>
<evidence type="ECO:0000313" key="6">
    <source>
        <dbReference type="Proteomes" id="UP000197290"/>
    </source>
</evidence>
<evidence type="ECO:0000256" key="1">
    <source>
        <dbReference type="ARBA" id="ARBA00022741"/>
    </source>
</evidence>
<keyword evidence="6" id="KW-1185">Reference proteome</keyword>
<dbReference type="InterPro" id="IPR003778">
    <property type="entry name" value="CT_A_B"/>
</dbReference>
<reference evidence="5 6" key="1">
    <citation type="submission" date="2017-03" db="EMBL/GenBank/DDBJ databases">
        <title>Genome sequence of Sphingomonas dokdonensis DSM 21029.</title>
        <authorList>
            <person name="Poehlein A."/>
            <person name="Wuebbeler J.H."/>
            <person name="Steinbuechel A."/>
            <person name="Daniel R."/>
        </authorList>
    </citation>
    <scope>NUCLEOTIDE SEQUENCE [LARGE SCALE GENOMIC DNA]</scope>
    <source>
        <strain evidence="5 6">DSM 21029</strain>
    </source>
</reference>
<dbReference type="Gene3D" id="2.40.100.10">
    <property type="entry name" value="Cyclophilin-like"/>
    <property type="match status" value="1"/>
</dbReference>
<dbReference type="GO" id="GO:0016787">
    <property type="term" value="F:hydrolase activity"/>
    <property type="evidence" value="ECO:0007669"/>
    <property type="project" value="UniProtKB-KW"/>
</dbReference>
<dbReference type="Pfam" id="PF02626">
    <property type="entry name" value="CT_A_B"/>
    <property type="match status" value="1"/>
</dbReference>
<evidence type="ECO:0000313" key="5">
    <source>
        <dbReference type="EMBL" id="OWK33411.1"/>
    </source>
</evidence>
<dbReference type="InterPro" id="IPR029000">
    <property type="entry name" value="Cyclophilin-like_dom_sf"/>
</dbReference>
<sequence>MAEARLRIEAAGPLTSLQDAGRPGWRRFGVPPSGPVDRRAYAAAVAATSGHATAIECSLGGMTLVAEGQPLSIAITGAVTAEVDGVEIGGWCAVTLPPGARCRIREAGGNWGYVAVAGLIEAPAWLGSTATHFLAGLGGGRIAAGMSLVVQDARGDLASFTIPQPPEAQPIHVARAILGPQHRFFAPDKLGQLDTARFAASARFDRMGLVLDGPPLPPLRVDMPSEPAVRGALQIDGDGRMSLLTADHQTTGGYPRIAVVIDPDIDRVAQLPAGAPIRLALITAEESVSLTRAAHDATARWLAQVQSQVRPRPPLLAANLVDGVVATR</sequence>
<dbReference type="PANTHER" id="PTHR43309:SF3">
    <property type="entry name" value="5-OXOPROLINASE SUBUNIT C"/>
    <property type="match status" value="1"/>
</dbReference>
<organism evidence="5 6">
    <name type="scientific">Sphingomonas dokdonensis</name>
    <dbReference type="NCBI Taxonomy" id="344880"/>
    <lineage>
        <taxon>Bacteria</taxon>
        <taxon>Pseudomonadati</taxon>
        <taxon>Pseudomonadota</taxon>
        <taxon>Alphaproteobacteria</taxon>
        <taxon>Sphingomonadales</taxon>
        <taxon>Sphingomonadaceae</taxon>
        <taxon>Sphingomonas</taxon>
    </lineage>
</organism>
<keyword evidence="1" id="KW-0547">Nucleotide-binding</keyword>
<evidence type="ECO:0000256" key="3">
    <source>
        <dbReference type="ARBA" id="ARBA00022840"/>
    </source>
</evidence>
<accession>A0A245ZUI8</accession>
<dbReference type="AlphaFoldDB" id="A0A245ZUI8"/>
<keyword evidence="3" id="KW-0067">ATP-binding</keyword>
<comment type="caution">
    <text evidence="5">The sequence shown here is derived from an EMBL/GenBank/DDBJ whole genome shotgun (WGS) entry which is preliminary data.</text>
</comment>
<dbReference type="RefSeq" id="WP_088365678.1">
    <property type="nucleotide sequence ID" value="NZ_NBBI01000001.1"/>
</dbReference>
<dbReference type="EMBL" id="NBBI01000001">
    <property type="protein sequence ID" value="OWK33411.1"/>
    <property type="molecule type" value="Genomic_DNA"/>
</dbReference>
<feature type="domain" description="Carboxyltransferase" evidence="4">
    <location>
        <begin position="27"/>
        <end position="298"/>
    </location>
</feature>
<dbReference type="PANTHER" id="PTHR43309">
    <property type="entry name" value="5-OXOPROLINASE SUBUNIT C"/>
    <property type="match status" value="1"/>
</dbReference>
<dbReference type="SUPFAM" id="SSF50891">
    <property type="entry name" value="Cyclophilin-like"/>
    <property type="match status" value="1"/>
</dbReference>
<dbReference type="GO" id="GO:0005524">
    <property type="term" value="F:ATP binding"/>
    <property type="evidence" value="ECO:0007669"/>
    <property type="project" value="UniProtKB-KW"/>
</dbReference>
<gene>
    <name evidence="5" type="primary">kipA</name>
    <name evidence="5" type="ORF">SPDO_02900</name>
</gene>
<proteinExistence type="predicted"/>
<evidence type="ECO:0000256" key="2">
    <source>
        <dbReference type="ARBA" id="ARBA00022801"/>
    </source>
</evidence>
<dbReference type="SMART" id="SM00797">
    <property type="entry name" value="AHS2"/>
    <property type="match status" value="1"/>
</dbReference>
<dbReference type="Proteomes" id="UP000197290">
    <property type="component" value="Unassembled WGS sequence"/>
</dbReference>
<protein>
    <submittedName>
        <fullName evidence="5">KipI antagonist</fullName>
    </submittedName>
</protein>
<evidence type="ECO:0000259" key="4">
    <source>
        <dbReference type="SMART" id="SM00797"/>
    </source>
</evidence>
<name>A0A245ZUI8_9SPHN</name>